<accession>A0AAV9NKV7</accession>
<reference evidence="6 7" key="1">
    <citation type="submission" date="2023-08" db="EMBL/GenBank/DDBJ databases">
        <title>Black Yeasts Isolated from many extreme environments.</title>
        <authorList>
            <person name="Coleine C."/>
            <person name="Stajich J.E."/>
            <person name="Selbmann L."/>
        </authorList>
    </citation>
    <scope>NUCLEOTIDE SEQUENCE [LARGE SCALE GENOMIC DNA]</scope>
    <source>
        <strain evidence="6 7">CCFEE 5792</strain>
    </source>
</reference>
<keyword evidence="5" id="KW-0560">Oxidoreductase</keyword>
<evidence type="ECO:0000256" key="3">
    <source>
        <dbReference type="ARBA" id="ARBA00022630"/>
    </source>
</evidence>
<evidence type="ECO:0000256" key="5">
    <source>
        <dbReference type="ARBA" id="ARBA00023002"/>
    </source>
</evidence>
<evidence type="ECO:0008006" key="8">
    <source>
        <dbReference type="Google" id="ProtNLM"/>
    </source>
</evidence>
<dbReference type="RefSeq" id="XP_064709728.1">
    <property type="nucleotide sequence ID" value="XM_064853329.1"/>
</dbReference>
<comment type="similarity">
    <text evidence="2">Belongs to the FAD-binding monooxygenase family.</text>
</comment>
<dbReference type="EMBL" id="JAVRRD010000004">
    <property type="protein sequence ID" value="KAK5059907.1"/>
    <property type="molecule type" value="Genomic_DNA"/>
</dbReference>
<sequence length="637" mass="72354">MAPSKDGEGFPSNINGEEYNELGWLLQNARGYRINEEPYDTHRKLRVIHIGAGASGIVFSKFAEERLQNVDVQIYEKNSDVGGTWLENRYPGCACDIPSASYQFTWARNPNWSQYYSESPEIWQYFKDVTVNHGLMKYIKLQHKIVSATWNNEQGVWEVRVQSPDGSEFTDTCHVLINGGGVLNNWKWPDIEGLHSFKGRLVHSANYDTTIDLNGKRVAVIGIGSSGIQITSNIASRVKQLYTWVKTPTWITAGFAQKFAGPNGGNFHYTDEQKKRFAEKPELFLRYSKMIESELNVRFKFILNGTPEAEGAKEFARNEMTQKLGTSDKELLDALIPKNFGVGCRRPTVSSPVYCNLWSLFSVTQLTERNDQPGNGFLEALSQDNVKVFTKQMKWITPAGFIDSDGDEHEVDVIICATGFNTSWIPRFPVEANGHSIAEMWAKEPSSYISIGVPHSKLCPRDLDRMILIKDILVPNYWMMAGPYGPLGHGSFLPILETLAGNIIQCIEKLQKDRIKSLTPKTKVAEQLTEHAQLFLQRTAWTSGCSSWFKQGRVDGPLPMFPGSRLIYMDLLKNPRFEDYEIEYCNSYNMFDFLGNGFSVREFDGRDLSYYLGLLDNEDRQIDLEANLHEELSDLVH</sequence>
<dbReference type="GO" id="GO:0050660">
    <property type="term" value="F:flavin adenine dinucleotide binding"/>
    <property type="evidence" value="ECO:0007669"/>
    <property type="project" value="InterPro"/>
</dbReference>
<dbReference type="InterPro" id="IPR020946">
    <property type="entry name" value="Flavin_mOase-like"/>
</dbReference>
<dbReference type="GeneID" id="89977948"/>
<evidence type="ECO:0000256" key="4">
    <source>
        <dbReference type="ARBA" id="ARBA00022827"/>
    </source>
</evidence>
<evidence type="ECO:0000313" key="6">
    <source>
        <dbReference type="EMBL" id="KAK5059907.1"/>
    </source>
</evidence>
<name>A0AAV9NKV7_9EURO</name>
<comment type="caution">
    <text evidence="6">The sequence shown here is derived from an EMBL/GenBank/DDBJ whole genome shotgun (WGS) entry which is preliminary data.</text>
</comment>
<organism evidence="6 7">
    <name type="scientific">Exophiala bonariae</name>
    <dbReference type="NCBI Taxonomy" id="1690606"/>
    <lineage>
        <taxon>Eukaryota</taxon>
        <taxon>Fungi</taxon>
        <taxon>Dikarya</taxon>
        <taxon>Ascomycota</taxon>
        <taxon>Pezizomycotina</taxon>
        <taxon>Eurotiomycetes</taxon>
        <taxon>Chaetothyriomycetidae</taxon>
        <taxon>Chaetothyriales</taxon>
        <taxon>Herpotrichiellaceae</taxon>
        <taxon>Exophiala</taxon>
    </lineage>
</organism>
<dbReference type="AlphaFoldDB" id="A0AAV9NKV7"/>
<dbReference type="GO" id="GO:0004499">
    <property type="term" value="F:N,N-dimethylaniline monooxygenase activity"/>
    <property type="evidence" value="ECO:0007669"/>
    <property type="project" value="InterPro"/>
</dbReference>
<gene>
    <name evidence="6" type="ORF">LTR84_009790</name>
</gene>
<dbReference type="Pfam" id="PF00743">
    <property type="entry name" value="FMO-like"/>
    <property type="match status" value="1"/>
</dbReference>
<dbReference type="Gene3D" id="3.50.50.60">
    <property type="entry name" value="FAD/NAD(P)-binding domain"/>
    <property type="match status" value="3"/>
</dbReference>
<keyword evidence="7" id="KW-1185">Reference proteome</keyword>
<dbReference type="InterPro" id="IPR036188">
    <property type="entry name" value="FAD/NAD-bd_sf"/>
</dbReference>
<dbReference type="Proteomes" id="UP001358417">
    <property type="component" value="Unassembled WGS sequence"/>
</dbReference>
<protein>
    <recommendedName>
        <fullName evidence="8">Sterigmatocystin biosynthesis monooxygenase stcW</fullName>
    </recommendedName>
</protein>
<dbReference type="GO" id="GO:0050661">
    <property type="term" value="F:NADP binding"/>
    <property type="evidence" value="ECO:0007669"/>
    <property type="project" value="InterPro"/>
</dbReference>
<evidence type="ECO:0000256" key="2">
    <source>
        <dbReference type="ARBA" id="ARBA00010139"/>
    </source>
</evidence>
<comment type="cofactor">
    <cofactor evidence="1">
        <name>FAD</name>
        <dbReference type="ChEBI" id="CHEBI:57692"/>
    </cofactor>
</comment>
<keyword evidence="3" id="KW-0285">Flavoprotein</keyword>
<dbReference type="InterPro" id="IPR051209">
    <property type="entry name" value="FAD-bind_Monooxygenase_sf"/>
</dbReference>
<dbReference type="SUPFAM" id="SSF51905">
    <property type="entry name" value="FAD/NAD(P)-binding domain"/>
    <property type="match status" value="3"/>
</dbReference>
<evidence type="ECO:0000313" key="7">
    <source>
        <dbReference type="Proteomes" id="UP001358417"/>
    </source>
</evidence>
<dbReference type="PANTHER" id="PTHR42877:SF7">
    <property type="entry name" value="FLAVIN-BINDING MONOOXYGENASE-RELATED"/>
    <property type="match status" value="1"/>
</dbReference>
<keyword evidence="4" id="KW-0274">FAD</keyword>
<dbReference type="PANTHER" id="PTHR42877">
    <property type="entry name" value="L-ORNITHINE N(5)-MONOOXYGENASE-RELATED"/>
    <property type="match status" value="1"/>
</dbReference>
<proteinExistence type="inferred from homology"/>
<evidence type="ECO:0000256" key="1">
    <source>
        <dbReference type="ARBA" id="ARBA00001974"/>
    </source>
</evidence>